<keyword evidence="5 8" id="KW-0378">Hydrolase</keyword>
<sequence length="269" mass="30110">MKFDMHTHHFRCGHADGTIRDYIEAGIDAGLQVIGISDHTPYFGIPEEQPFPGIAMAKSEIAGYVDEVLRLKKEYEGKIKVLLGIESDFFPEVAEVYRKALAAYPFDYIIGSVHQVNGVSIFNKNRWNKLSPAQKVADKEAYFDLIRQSARSGMFQIIGHMDAMKGNYPAFSEIIADEAIEETLKVIAECGLAIEINTSGKTKLCGGWYPSNAILEVAHFHGVQVTFGSDAHKPSRVGDEFEEVSRVLKEIGYTEWVYFEQKQKVAVPL</sequence>
<dbReference type="InterPro" id="IPR004013">
    <property type="entry name" value="PHP_dom"/>
</dbReference>
<evidence type="ECO:0000256" key="5">
    <source>
        <dbReference type="ARBA" id="ARBA00022801"/>
    </source>
</evidence>
<dbReference type="RefSeq" id="WP_095264689.1">
    <property type="nucleotide sequence ID" value="NZ_NPBY01000027.1"/>
</dbReference>
<dbReference type="AlphaFoldDB" id="A0A268EXX4"/>
<proteinExistence type="inferred from homology"/>
<evidence type="ECO:0000256" key="3">
    <source>
        <dbReference type="ARBA" id="ARBA00013085"/>
    </source>
</evidence>
<dbReference type="Pfam" id="PF02811">
    <property type="entry name" value="PHP"/>
    <property type="match status" value="1"/>
</dbReference>
<reference evidence="10 11" key="1">
    <citation type="submission" date="2017-07" db="EMBL/GenBank/DDBJ databases">
        <title>Isolation and whole genome analysis of endospore-forming bacteria from heroin.</title>
        <authorList>
            <person name="Kalinowski J."/>
            <person name="Ahrens B."/>
            <person name="Al-Dilaimi A."/>
            <person name="Winkler A."/>
            <person name="Wibberg D."/>
            <person name="Schleenbecker U."/>
            <person name="Ruckert C."/>
            <person name="Wolfel R."/>
            <person name="Grass G."/>
        </authorList>
    </citation>
    <scope>NUCLEOTIDE SEQUENCE [LARGE SCALE GENOMIC DNA]</scope>
    <source>
        <strain evidence="10 11">7537-G1</strain>
    </source>
</reference>
<dbReference type="InterPro" id="IPR010140">
    <property type="entry name" value="Histidinol_P_phosphatase_HisJ"/>
</dbReference>
<name>A0A268EXX4_9BACL</name>
<dbReference type="PANTHER" id="PTHR21039">
    <property type="entry name" value="HISTIDINOL PHOSPHATASE-RELATED"/>
    <property type="match status" value="1"/>
</dbReference>
<dbReference type="GO" id="GO:0005737">
    <property type="term" value="C:cytoplasm"/>
    <property type="evidence" value="ECO:0007669"/>
    <property type="project" value="TreeGrafter"/>
</dbReference>
<evidence type="ECO:0000256" key="2">
    <source>
        <dbReference type="ARBA" id="ARBA00009152"/>
    </source>
</evidence>
<dbReference type="NCBIfam" id="NF005596">
    <property type="entry name" value="PRK07328.1"/>
    <property type="match status" value="1"/>
</dbReference>
<comment type="similarity">
    <text evidence="2 8">Belongs to the PHP hydrolase family. HisK subfamily.</text>
</comment>
<accession>A0A268EXX4</accession>
<dbReference type="EMBL" id="NPBY01000027">
    <property type="protein sequence ID" value="PAD77975.1"/>
    <property type="molecule type" value="Genomic_DNA"/>
</dbReference>
<comment type="caution">
    <text evidence="10">The sequence shown here is derived from an EMBL/GenBank/DDBJ whole genome shotgun (WGS) entry which is preliminary data.</text>
</comment>
<comment type="catalytic activity">
    <reaction evidence="7 8">
        <text>L-histidinol phosphate + H2O = L-histidinol + phosphate</text>
        <dbReference type="Rhea" id="RHEA:14465"/>
        <dbReference type="ChEBI" id="CHEBI:15377"/>
        <dbReference type="ChEBI" id="CHEBI:43474"/>
        <dbReference type="ChEBI" id="CHEBI:57699"/>
        <dbReference type="ChEBI" id="CHEBI:57980"/>
        <dbReference type="EC" id="3.1.3.15"/>
    </reaction>
</comment>
<feature type="domain" description="PHP" evidence="9">
    <location>
        <begin position="4"/>
        <end position="199"/>
    </location>
</feature>
<keyword evidence="6 8" id="KW-0368">Histidine biosynthesis</keyword>
<dbReference type="NCBIfam" id="TIGR01856">
    <property type="entry name" value="hisJ_fam"/>
    <property type="match status" value="1"/>
</dbReference>
<dbReference type="GO" id="GO:0000105">
    <property type="term" value="P:L-histidine biosynthetic process"/>
    <property type="evidence" value="ECO:0007669"/>
    <property type="project" value="UniProtKB-UniRule"/>
</dbReference>
<organism evidence="10 11">
    <name type="scientific">Paenibacillus campinasensis</name>
    <dbReference type="NCBI Taxonomy" id="66347"/>
    <lineage>
        <taxon>Bacteria</taxon>
        <taxon>Bacillati</taxon>
        <taxon>Bacillota</taxon>
        <taxon>Bacilli</taxon>
        <taxon>Bacillales</taxon>
        <taxon>Paenibacillaceae</taxon>
        <taxon>Paenibacillus</taxon>
    </lineage>
</organism>
<dbReference type="GO" id="GO:0004401">
    <property type="term" value="F:histidinol-phosphatase activity"/>
    <property type="evidence" value="ECO:0007669"/>
    <property type="project" value="UniProtKB-UniRule"/>
</dbReference>
<dbReference type="UniPathway" id="UPA00031">
    <property type="reaction ID" value="UER00013"/>
</dbReference>
<protein>
    <recommendedName>
        <fullName evidence="3 8">Histidinol-phosphatase</fullName>
        <shortName evidence="8">HolPase</shortName>
        <ecNumber evidence="3 8">3.1.3.15</ecNumber>
    </recommendedName>
</protein>
<evidence type="ECO:0000256" key="6">
    <source>
        <dbReference type="ARBA" id="ARBA00023102"/>
    </source>
</evidence>
<dbReference type="PANTHER" id="PTHR21039:SF0">
    <property type="entry name" value="HISTIDINOL-PHOSPHATASE"/>
    <property type="match status" value="1"/>
</dbReference>
<keyword evidence="4 8" id="KW-0028">Amino-acid biosynthesis</keyword>
<dbReference type="Proteomes" id="UP000215596">
    <property type="component" value="Unassembled WGS sequence"/>
</dbReference>
<dbReference type="InterPro" id="IPR016195">
    <property type="entry name" value="Pol/histidinol_Pase-like"/>
</dbReference>
<evidence type="ECO:0000313" key="11">
    <source>
        <dbReference type="Proteomes" id="UP000215596"/>
    </source>
</evidence>
<evidence type="ECO:0000256" key="1">
    <source>
        <dbReference type="ARBA" id="ARBA00004970"/>
    </source>
</evidence>
<evidence type="ECO:0000313" key="10">
    <source>
        <dbReference type="EMBL" id="PAD77975.1"/>
    </source>
</evidence>
<gene>
    <name evidence="10" type="ORF">CHH67_08235</name>
</gene>
<evidence type="ECO:0000256" key="8">
    <source>
        <dbReference type="RuleBase" id="RU366003"/>
    </source>
</evidence>
<dbReference type="EC" id="3.1.3.15" evidence="3 8"/>
<dbReference type="Gene3D" id="3.20.20.140">
    <property type="entry name" value="Metal-dependent hydrolases"/>
    <property type="match status" value="1"/>
</dbReference>
<dbReference type="CDD" id="cd12110">
    <property type="entry name" value="PHP_HisPPase_Hisj_like"/>
    <property type="match status" value="1"/>
</dbReference>
<dbReference type="SUPFAM" id="SSF89550">
    <property type="entry name" value="PHP domain-like"/>
    <property type="match status" value="1"/>
</dbReference>
<dbReference type="OrthoDB" id="9775255at2"/>
<comment type="pathway">
    <text evidence="1 8">Amino-acid biosynthesis; L-histidine biosynthesis; L-histidine from 5-phospho-alpha-D-ribose 1-diphosphate: step 8/9.</text>
</comment>
<evidence type="ECO:0000259" key="9">
    <source>
        <dbReference type="Pfam" id="PF02811"/>
    </source>
</evidence>
<evidence type="ECO:0000256" key="4">
    <source>
        <dbReference type="ARBA" id="ARBA00022605"/>
    </source>
</evidence>
<evidence type="ECO:0000256" key="7">
    <source>
        <dbReference type="ARBA" id="ARBA00049158"/>
    </source>
</evidence>